<feature type="transmembrane region" description="Helical" evidence="2">
    <location>
        <begin position="162"/>
        <end position="185"/>
    </location>
</feature>
<accession>A0A0G4F0T0</accession>
<organism evidence="3 4">
    <name type="scientific">Vitrella brassicaformis (strain CCMP3155)</name>
    <dbReference type="NCBI Taxonomy" id="1169540"/>
    <lineage>
        <taxon>Eukaryota</taxon>
        <taxon>Sar</taxon>
        <taxon>Alveolata</taxon>
        <taxon>Colpodellida</taxon>
        <taxon>Vitrellaceae</taxon>
        <taxon>Vitrella</taxon>
    </lineage>
</organism>
<feature type="region of interest" description="Disordered" evidence="1">
    <location>
        <begin position="188"/>
        <end position="232"/>
    </location>
</feature>
<evidence type="ECO:0000313" key="3">
    <source>
        <dbReference type="EMBL" id="CEM05462.1"/>
    </source>
</evidence>
<dbReference type="VEuPathDB" id="CryptoDB:Vbra_8692"/>
<evidence type="ECO:0000256" key="2">
    <source>
        <dbReference type="SAM" id="Phobius"/>
    </source>
</evidence>
<keyword evidence="2" id="KW-0472">Membrane</keyword>
<protein>
    <submittedName>
        <fullName evidence="3">Uncharacterized protein</fullName>
    </submittedName>
</protein>
<feature type="compositionally biased region" description="Basic and acidic residues" evidence="1">
    <location>
        <begin position="221"/>
        <end position="232"/>
    </location>
</feature>
<keyword evidence="2" id="KW-1133">Transmembrane helix</keyword>
<feature type="compositionally biased region" description="Gly residues" evidence="1">
    <location>
        <begin position="207"/>
        <end position="216"/>
    </location>
</feature>
<gene>
    <name evidence="3" type="ORF">Vbra_8692</name>
</gene>
<proteinExistence type="predicted"/>
<dbReference type="InParanoid" id="A0A0G4F0T0"/>
<evidence type="ECO:0000256" key="1">
    <source>
        <dbReference type="SAM" id="MobiDB-lite"/>
    </source>
</evidence>
<name>A0A0G4F0T0_VITBC</name>
<feature type="transmembrane region" description="Helical" evidence="2">
    <location>
        <begin position="130"/>
        <end position="150"/>
    </location>
</feature>
<reference evidence="3 4" key="1">
    <citation type="submission" date="2014-11" db="EMBL/GenBank/DDBJ databases">
        <authorList>
            <person name="Zhu J."/>
            <person name="Qi W."/>
            <person name="Song R."/>
        </authorList>
    </citation>
    <scope>NUCLEOTIDE SEQUENCE [LARGE SCALE GENOMIC DNA]</scope>
</reference>
<evidence type="ECO:0000313" key="4">
    <source>
        <dbReference type="Proteomes" id="UP000041254"/>
    </source>
</evidence>
<sequence>MALPPIDEHKELSIEELPSWRQREGREGYWDTRQRGGHTLALFTRHRDKATSSTATTSAHEQPAEANARKSWLFNARQAIGQSRTVTFLVQTYEGRALNRSCPSSSPSPSSSTRSPVSCSSLAVRLTSSATSAVIHAAWTGLAAVWIAVLRGRDKRQGRRGVTNKAVALAALFLLWLLCPLPLALRSATAGSQDPDKGEKDGDEGGEGGQEKGGSTGISDSEARGREEQTSD</sequence>
<keyword evidence="4" id="KW-1185">Reference proteome</keyword>
<dbReference type="AlphaFoldDB" id="A0A0G4F0T0"/>
<feature type="region of interest" description="Disordered" evidence="1">
    <location>
        <begin position="46"/>
        <end position="65"/>
    </location>
</feature>
<keyword evidence="2" id="KW-0812">Transmembrane</keyword>
<dbReference type="EMBL" id="CDMY01000358">
    <property type="protein sequence ID" value="CEM05462.1"/>
    <property type="molecule type" value="Genomic_DNA"/>
</dbReference>
<dbReference type="Proteomes" id="UP000041254">
    <property type="component" value="Unassembled WGS sequence"/>
</dbReference>